<dbReference type="GO" id="GO:0060090">
    <property type="term" value="F:molecular adaptor activity"/>
    <property type="evidence" value="ECO:0007669"/>
    <property type="project" value="InterPro"/>
</dbReference>
<dbReference type="GO" id="GO:0036503">
    <property type="term" value="P:ERAD pathway"/>
    <property type="evidence" value="ECO:0007669"/>
    <property type="project" value="TreeGrafter"/>
</dbReference>
<feature type="domain" description="Proteasome adapter and scaffold protein ECM29 HEAT-repeat" evidence="9">
    <location>
        <begin position="1306"/>
        <end position="1468"/>
    </location>
</feature>
<dbReference type="PROSITE" id="PS50176">
    <property type="entry name" value="ARM_REPEAT"/>
    <property type="match status" value="1"/>
</dbReference>
<dbReference type="Pfam" id="PF13001">
    <property type="entry name" value="ECM29_N"/>
    <property type="match status" value="1"/>
</dbReference>
<evidence type="ECO:0000313" key="11">
    <source>
        <dbReference type="Proteomes" id="UP000075883"/>
    </source>
</evidence>
<keyword evidence="3" id="KW-0677">Repeat</keyword>
<dbReference type="Pfam" id="PF23702">
    <property type="entry name" value="ARM_ECM29"/>
    <property type="match status" value="1"/>
</dbReference>
<dbReference type="GO" id="GO:0000502">
    <property type="term" value="C:proteasome complex"/>
    <property type="evidence" value="ECO:0007669"/>
    <property type="project" value="UniProtKB-KW"/>
</dbReference>
<feature type="domain" description="ECM29 ARM-like repeats" evidence="8">
    <location>
        <begin position="641"/>
        <end position="801"/>
    </location>
</feature>
<dbReference type="InterPro" id="IPR024372">
    <property type="entry name" value="Ecm29_N"/>
</dbReference>
<accession>A0A182LVJ6</accession>
<dbReference type="PANTHER" id="PTHR23346:SF19">
    <property type="entry name" value="PROTEASOME ADAPTER AND SCAFFOLD PROTEIN ECM29"/>
    <property type="match status" value="1"/>
</dbReference>
<keyword evidence="11" id="KW-1185">Reference proteome</keyword>
<feature type="domain" description="Proteasome component Ecm29 N-terminal" evidence="7">
    <location>
        <begin position="2"/>
        <end position="509"/>
    </location>
</feature>
<dbReference type="Pfam" id="PF24492">
    <property type="entry name" value="HEAT_ECM29"/>
    <property type="match status" value="1"/>
</dbReference>
<feature type="region of interest" description="Disordered" evidence="6">
    <location>
        <begin position="1782"/>
        <end position="1805"/>
    </location>
</feature>
<evidence type="ECO:0000256" key="2">
    <source>
        <dbReference type="ARBA" id="ARBA00022490"/>
    </source>
</evidence>
<evidence type="ECO:0000313" key="10">
    <source>
        <dbReference type="EnsemblMetazoa" id="ACUA003036-PA"/>
    </source>
</evidence>
<evidence type="ECO:0000256" key="5">
    <source>
        <dbReference type="PROSITE-ProRule" id="PRU00259"/>
    </source>
</evidence>
<dbReference type="STRING" id="139723.A0A182LVJ6"/>
<dbReference type="InterPro" id="IPR055443">
    <property type="entry name" value="HEAT_ECM29"/>
</dbReference>
<dbReference type="InterPro" id="IPR011989">
    <property type="entry name" value="ARM-like"/>
</dbReference>
<evidence type="ECO:0000256" key="6">
    <source>
        <dbReference type="SAM" id="MobiDB-lite"/>
    </source>
</evidence>
<comment type="subcellular location">
    <subcellularLocation>
        <location evidence="1">Cytoplasm</location>
    </subcellularLocation>
</comment>
<dbReference type="GO" id="GO:0005634">
    <property type="term" value="C:nucleus"/>
    <property type="evidence" value="ECO:0007669"/>
    <property type="project" value="TreeGrafter"/>
</dbReference>
<evidence type="ECO:0000256" key="3">
    <source>
        <dbReference type="ARBA" id="ARBA00022737"/>
    </source>
</evidence>
<dbReference type="PANTHER" id="PTHR23346">
    <property type="entry name" value="TRANSLATIONAL ACTIVATOR GCN1-RELATED"/>
    <property type="match status" value="1"/>
</dbReference>
<dbReference type="GO" id="GO:0005737">
    <property type="term" value="C:cytoplasm"/>
    <property type="evidence" value="ECO:0007669"/>
    <property type="project" value="UniProtKB-SubCell"/>
</dbReference>
<feature type="region of interest" description="Disordered" evidence="6">
    <location>
        <begin position="1190"/>
        <end position="1212"/>
    </location>
</feature>
<dbReference type="EMBL" id="AXCM01000489">
    <property type="status" value="NOT_ANNOTATED_CDS"/>
    <property type="molecule type" value="Genomic_DNA"/>
</dbReference>
<keyword evidence="2" id="KW-0963">Cytoplasm</keyword>
<evidence type="ECO:0000259" key="7">
    <source>
        <dbReference type="Pfam" id="PF13001"/>
    </source>
</evidence>
<evidence type="ECO:0000259" key="8">
    <source>
        <dbReference type="Pfam" id="PF23702"/>
    </source>
</evidence>
<organism evidence="10 11">
    <name type="scientific">Anopheles culicifacies</name>
    <dbReference type="NCBI Taxonomy" id="139723"/>
    <lineage>
        <taxon>Eukaryota</taxon>
        <taxon>Metazoa</taxon>
        <taxon>Ecdysozoa</taxon>
        <taxon>Arthropoda</taxon>
        <taxon>Hexapoda</taxon>
        <taxon>Insecta</taxon>
        <taxon>Pterygota</taxon>
        <taxon>Neoptera</taxon>
        <taxon>Endopterygota</taxon>
        <taxon>Diptera</taxon>
        <taxon>Nematocera</taxon>
        <taxon>Culicoidea</taxon>
        <taxon>Culicidae</taxon>
        <taxon>Anophelinae</taxon>
        <taxon>Anopheles</taxon>
        <taxon>culicifacies species complex</taxon>
    </lineage>
</organism>
<dbReference type="InterPro" id="IPR055444">
    <property type="entry name" value="ARM_ECM29"/>
</dbReference>
<dbReference type="GO" id="GO:0043248">
    <property type="term" value="P:proteasome assembly"/>
    <property type="evidence" value="ECO:0007669"/>
    <property type="project" value="InterPro"/>
</dbReference>
<reference evidence="10" key="2">
    <citation type="submission" date="2020-05" db="UniProtKB">
        <authorList>
            <consortium name="EnsemblMetazoa"/>
        </authorList>
    </citation>
    <scope>IDENTIFICATION</scope>
    <source>
        <strain evidence="10">A-37</strain>
    </source>
</reference>
<dbReference type="Proteomes" id="UP000075883">
    <property type="component" value="Unassembled WGS sequence"/>
</dbReference>
<feature type="repeat" description="ARM" evidence="5">
    <location>
        <begin position="835"/>
        <end position="870"/>
    </location>
</feature>
<feature type="region of interest" description="Disordered" evidence="6">
    <location>
        <begin position="1677"/>
        <end position="1697"/>
    </location>
</feature>
<sequence>MLERVLLRLALADMDDQLQSIVTKFLTPVLIKITSPNESVMEILTHINKRLKSRNQIQIPLAPLLAQYQQADSLFLINFAIIYITMGFPRMTVEEQTEFAPVLLSCLEGKPETHQDKILMLVLPLLGAIKIPEDPEKRSELLGLSNKPHTKQQLLSILMDVLLLPYGTLPDSDVPPGMSVYSFKRVTSKPPKAEELEQLKKGIVRFICGGIFSDQEILAHLVVASADTRFSVATPAIGELNKICSSLDWNDPKLSAPLYTLFSGNGSKLPDRKTSGVSARVRQKLLQHLLKCRGKGIIIANGIQVIFESLFGDNTNQKCKVLALQFAYNLINNGQTDLINKLSKVLLTGIGKLIGISSEETNEVQNAAYSAMAQLAIVCPATVNEDIQLVGEYFTHLQQAPVELHSSIREALVALAQAFDWRKQINPTAAPGAQDLMETEDGDDKPGTSKRKLVPTVTRFVPNANQQLLLALLGEKAESKLTIVQNVTSVYLTTCFPDYYVPSRYLLLIICGENSQLREMMTTYLYGVSKKDHINYGAILSVSDYDRVKRLEQADTKHIVLPSFREMVEYVASKSERKVATVVDRMGYGKVKLPYAFDTYIEILEYLRICLLFNAGVTSHPSDDETFFKLTAFLRKLIVEGHRDTIVKYNDLVRRLVIARKGISELTCLYDLVNGIPDALVEENRDLLLTLEGSLKETSEPTRVLIAMVYGVLVAYVSDDAEFERQVRELQTLGNKSLETRHGSILAAAHAVHRKLLLKKKENGASVQEWAILKELISLVVSLLRDQQSLLQSAAIRSLSLIGSSTVLPLPDVEVMETDEGSENSDGKTVTTKASLMETLITLLQSAHTKAKIREDAAHCLGFLAVGDQQYYARKVLERFLGMLKLTKDPALHIAMGQALAYTLQGLPKGSQNTDVDEKVGNVDDETLTWFLIELVKQVNETHAYLKQACAVWLLAIVKNCSHRSPVREKRQILQLALTDLLSEDNELVQDVASRAMGIIFSIAENADQEEMSNLLLDQLIGGRRQVQKVVEDTKLFEEGVLGKTPMGGNLSTYKELCALASDLNKPEMIYQFMQIANHNATWNSKLGAAFGLQSISKTTKLKMEPYLGKIVPRLFRYKYDPTPKIQNSMISIWDSVVTDAKATVELYYWDILEDVTTNLTSYEWRTRIACCLAVRDLIKRAAGLKLRSDGMGKNKSQDIPSTSMDVDGRPSVPEPELRYLWSQLFRVMDDQHEGTRLAAEGTANALSKVCVVAASSDHNKSAMNVASSIIPLLLDTGVTHTVPEIRKLSIRTLSELIDSAGALILPHLTSLVPCLLQATGELDSVKLAYLSTMVSGQAGGSTQETIDSLRAEAVKQHYTMETLTKCIRHIDYATLERMSPAVLDLVKTSVNLGTKVACAHFICLISIHLGQEMQPLTSKYLGACFSGLTDRNATVRRYYASAIGHLIGAAKEQSIERLFGKLEELYFELQTSRSKAVPLTIQSINKRHQEVLKDYSANVLPLVFFAMHEEITEDSKSTVELWQELWHDINTGDAGLRMNLDAIVTILETNLNNPSWLLKAQAGAATNTLASKLSATLEDSVRCRLIELILNNVSGRTFQGKERLLQGLASLCKKLDQTATNHAERIVDAVMKECRKEEPIYRTHALRSLGNILDELKVDRFEEVYNMVWHLLDKQQQPGQQDSDGPGERSASGSEFVPLEERNKQMLISVQLKETVCETLGKAWPEYSIETQRRYQGMFVEKCVQCLKLNTRPVQLCLLQALGRFLERLHLLRSKVDDVAEGENDSIGGGTASSTSGANREKKAKVEMDGNVLETICRIVLSAIVDVSGKLKPAKERNLCLKVLIILLMFLLISAIPHTGLKKEALNVMLILTKKLKAKDSGTVDLELGLVRQTFAQILQQLQKDSAPEIKCRLKDLEDKLK</sequence>
<name>A0A182LVJ6_9DIPT</name>
<dbReference type="Gene3D" id="1.25.10.10">
    <property type="entry name" value="Leucine-rich Repeat Variant"/>
    <property type="match status" value="2"/>
</dbReference>
<protein>
    <recommendedName>
        <fullName evidence="12">TOG domain-containing protein</fullName>
    </recommendedName>
</protein>
<dbReference type="Pfam" id="PF23731">
    <property type="entry name" value="ARM_ECM29_C"/>
    <property type="match status" value="1"/>
</dbReference>
<proteinExistence type="predicted"/>
<reference evidence="11" key="1">
    <citation type="submission" date="2013-09" db="EMBL/GenBank/DDBJ databases">
        <title>The Genome Sequence of Anopheles culicifacies species A.</title>
        <authorList>
            <consortium name="The Broad Institute Genomics Platform"/>
            <person name="Neafsey D.E."/>
            <person name="Besansky N."/>
            <person name="Howell P."/>
            <person name="Walton C."/>
            <person name="Young S.K."/>
            <person name="Zeng Q."/>
            <person name="Gargeya S."/>
            <person name="Fitzgerald M."/>
            <person name="Haas B."/>
            <person name="Abouelleil A."/>
            <person name="Allen A.W."/>
            <person name="Alvarado L."/>
            <person name="Arachchi H.M."/>
            <person name="Berlin A.M."/>
            <person name="Chapman S.B."/>
            <person name="Gainer-Dewar J."/>
            <person name="Goldberg J."/>
            <person name="Griggs A."/>
            <person name="Gujja S."/>
            <person name="Hansen M."/>
            <person name="Howarth C."/>
            <person name="Imamovic A."/>
            <person name="Ireland A."/>
            <person name="Larimer J."/>
            <person name="McCowan C."/>
            <person name="Murphy C."/>
            <person name="Pearson M."/>
            <person name="Poon T.W."/>
            <person name="Priest M."/>
            <person name="Roberts A."/>
            <person name="Saif S."/>
            <person name="Shea T."/>
            <person name="Sisk P."/>
            <person name="Sykes S."/>
            <person name="Wortman J."/>
            <person name="Nusbaum C."/>
            <person name="Birren B."/>
        </authorList>
    </citation>
    <scope>NUCLEOTIDE SEQUENCE [LARGE SCALE GENOMIC DNA]</scope>
    <source>
        <strain evidence="11">A-37</strain>
    </source>
</reference>
<dbReference type="InterPro" id="IPR016024">
    <property type="entry name" value="ARM-type_fold"/>
</dbReference>
<feature type="region of interest" description="Disordered" evidence="6">
    <location>
        <begin position="430"/>
        <end position="451"/>
    </location>
</feature>
<dbReference type="SUPFAM" id="SSF48371">
    <property type="entry name" value="ARM repeat"/>
    <property type="match status" value="3"/>
</dbReference>
<dbReference type="EnsemblMetazoa" id="ACUA003036-RA">
    <property type="protein sequence ID" value="ACUA003036-PA"/>
    <property type="gene ID" value="ACUA003036"/>
</dbReference>
<dbReference type="VEuPathDB" id="VectorBase:ACUA003036"/>
<evidence type="ECO:0008006" key="12">
    <source>
        <dbReference type="Google" id="ProtNLM"/>
    </source>
</evidence>
<keyword evidence="4" id="KW-0647">Proteasome</keyword>
<dbReference type="InterPro" id="IPR000225">
    <property type="entry name" value="Armadillo"/>
</dbReference>
<evidence type="ECO:0000256" key="4">
    <source>
        <dbReference type="ARBA" id="ARBA00022942"/>
    </source>
</evidence>
<evidence type="ECO:0000256" key="1">
    <source>
        <dbReference type="ARBA" id="ARBA00004496"/>
    </source>
</evidence>
<evidence type="ECO:0000259" key="9">
    <source>
        <dbReference type="Pfam" id="PF24492"/>
    </source>
</evidence>